<name>A0A267E820_9PLAT</name>
<dbReference type="Proteomes" id="UP000215902">
    <property type="component" value="Unassembled WGS sequence"/>
</dbReference>
<evidence type="ECO:0000313" key="3">
    <source>
        <dbReference type="Proteomes" id="UP000215902"/>
    </source>
</evidence>
<dbReference type="AlphaFoldDB" id="A0A267E820"/>
<protein>
    <submittedName>
        <fullName evidence="2">Uncharacterized protein</fullName>
    </submittedName>
</protein>
<evidence type="ECO:0000313" key="2">
    <source>
        <dbReference type="EMBL" id="PAA57731.1"/>
    </source>
</evidence>
<sequence length="355" mass="39673">MASSSKKKLESQVSLDMRENDSKQLLAFLNCAKCRDLACDAVETHCCRVLLCAKCLEQRASQCPKCSEPCSASPCHLARRLIGMQPWCCSECGKETNRSEQADHLLICPQRVRSCPASGCSFTGLTDTFIDHLIQEHKDALMKEVDKLFPPVKRQRRSSDSSESSNDSDSSRRRAMVLRYQRYRERMHDSAIRERSRVRLAVTGKNYCTGPLNGPPCNCCDGRCGPDNGCNCVDCMRLDLASFNISRPLVLINREGAVARISLQTGKFYCGRAVMGNDPRTDGFCGPNDGNNCHACYKLDQQLRNRYADIAAEWDLDGLGVRDVIDMTETNENDDDEYDFDDDDGLVAMGLDVID</sequence>
<gene>
    <name evidence="2" type="ORF">BOX15_Mlig009760g2</name>
</gene>
<dbReference type="OrthoDB" id="9972365at2759"/>
<organism evidence="2 3">
    <name type="scientific">Macrostomum lignano</name>
    <dbReference type="NCBI Taxonomy" id="282301"/>
    <lineage>
        <taxon>Eukaryota</taxon>
        <taxon>Metazoa</taxon>
        <taxon>Spiralia</taxon>
        <taxon>Lophotrochozoa</taxon>
        <taxon>Platyhelminthes</taxon>
        <taxon>Rhabditophora</taxon>
        <taxon>Macrostomorpha</taxon>
        <taxon>Macrostomida</taxon>
        <taxon>Macrostomidae</taxon>
        <taxon>Macrostomum</taxon>
    </lineage>
</organism>
<reference evidence="2 3" key="1">
    <citation type="submission" date="2017-06" db="EMBL/GenBank/DDBJ databases">
        <title>A platform for efficient transgenesis in Macrostomum lignano, a flatworm model organism for stem cell research.</title>
        <authorList>
            <person name="Berezikov E."/>
        </authorList>
    </citation>
    <scope>NUCLEOTIDE SEQUENCE [LARGE SCALE GENOMIC DNA]</scope>
    <source>
        <strain evidence="2">DV1</strain>
        <tissue evidence="2">Whole organism</tissue>
    </source>
</reference>
<comment type="caution">
    <text evidence="2">The sequence shown here is derived from an EMBL/GenBank/DDBJ whole genome shotgun (WGS) entry which is preliminary data.</text>
</comment>
<feature type="region of interest" description="Disordered" evidence="1">
    <location>
        <begin position="148"/>
        <end position="173"/>
    </location>
</feature>
<keyword evidence="3" id="KW-1185">Reference proteome</keyword>
<dbReference type="EMBL" id="NIVC01002451">
    <property type="protein sequence ID" value="PAA57731.1"/>
    <property type="molecule type" value="Genomic_DNA"/>
</dbReference>
<dbReference type="SUPFAM" id="SSF49599">
    <property type="entry name" value="TRAF domain-like"/>
    <property type="match status" value="1"/>
</dbReference>
<accession>A0A267E820</accession>
<evidence type="ECO:0000256" key="1">
    <source>
        <dbReference type="SAM" id="MobiDB-lite"/>
    </source>
</evidence>
<proteinExistence type="predicted"/>